<dbReference type="GO" id="GO:0008999">
    <property type="term" value="F:protein-N-terminal-alanine acetyltransferase activity"/>
    <property type="evidence" value="ECO:0007669"/>
    <property type="project" value="TreeGrafter"/>
</dbReference>
<organism evidence="2 3">
    <name type="scientific">Streptomyces xanthophaeus</name>
    <dbReference type="NCBI Taxonomy" id="67385"/>
    <lineage>
        <taxon>Bacteria</taxon>
        <taxon>Bacillati</taxon>
        <taxon>Actinomycetota</taxon>
        <taxon>Actinomycetes</taxon>
        <taxon>Kitasatosporales</taxon>
        <taxon>Streptomycetaceae</taxon>
        <taxon>Streptomyces</taxon>
    </lineage>
</organism>
<dbReference type="GO" id="GO:1990189">
    <property type="term" value="F:protein N-terminal-serine acetyltransferase activity"/>
    <property type="evidence" value="ECO:0007669"/>
    <property type="project" value="TreeGrafter"/>
</dbReference>
<sequence length="220" mass="24331">MKSNDTDNGCTVAVADVVTEADTGPDTDTDPDSATVRVPCWRGRTVTFAALDADSDAELMHGWRSDPVAAHEIGFWPRSLPALRERLERDRDDHDRDDFLVLLPDGTPIGHIALTDQDMVDGTAEVQLMMDPQYRGQSHGTDAVDALTDLAFGELPMQRLQAVTHTTNVPALAVLARAGFVREGTRRSACLHRGRRHDVAVLSLLRREWEVLARPRSWDA</sequence>
<dbReference type="PANTHER" id="PTHR43441">
    <property type="entry name" value="RIBOSOMAL-PROTEIN-SERINE ACETYLTRANSFERASE"/>
    <property type="match status" value="1"/>
</dbReference>
<dbReference type="InterPro" id="IPR016181">
    <property type="entry name" value="Acyl_CoA_acyltransferase"/>
</dbReference>
<dbReference type="InterPro" id="IPR051908">
    <property type="entry name" value="Ribosomal_N-acetyltransferase"/>
</dbReference>
<protein>
    <recommendedName>
        <fullName evidence="1">N-acetyltransferase domain-containing protein</fullName>
    </recommendedName>
</protein>
<dbReference type="SUPFAM" id="SSF55729">
    <property type="entry name" value="Acyl-CoA N-acyltransferases (Nat)"/>
    <property type="match status" value="1"/>
</dbReference>
<keyword evidence="3" id="KW-1185">Reference proteome</keyword>
<name>A0A919GU10_9ACTN</name>
<dbReference type="InterPro" id="IPR000182">
    <property type="entry name" value="GNAT_dom"/>
</dbReference>
<accession>A0A919GU10</accession>
<dbReference type="PROSITE" id="PS51186">
    <property type="entry name" value="GNAT"/>
    <property type="match status" value="1"/>
</dbReference>
<comment type="caution">
    <text evidence="2">The sequence shown here is derived from an EMBL/GenBank/DDBJ whole genome shotgun (WGS) entry which is preliminary data.</text>
</comment>
<dbReference type="Gene3D" id="3.40.630.30">
    <property type="match status" value="1"/>
</dbReference>
<dbReference type="CDD" id="cd04301">
    <property type="entry name" value="NAT_SF"/>
    <property type="match status" value="1"/>
</dbReference>
<dbReference type="PANTHER" id="PTHR43441:SF2">
    <property type="entry name" value="FAMILY ACETYLTRANSFERASE, PUTATIVE (AFU_ORTHOLOGUE AFUA_7G00850)-RELATED"/>
    <property type="match status" value="1"/>
</dbReference>
<evidence type="ECO:0000313" key="3">
    <source>
        <dbReference type="Proteomes" id="UP000600026"/>
    </source>
</evidence>
<reference evidence="2" key="1">
    <citation type="submission" date="2020-09" db="EMBL/GenBank/DDBJ databases">
        <title>Whole genome shotgun sequence of Streptomyces xanthophaeus NBRC 12829.</title>
        <authorList>
            <person name="Komaki H."/>
            <person name="Tamura T."/>
        </authorList>
    </citation>
    <scope>NUCLEOTIDE SEQUENCE</scope>
    <source>
        <strain evidence="2">NBRC 12829</strain>
    </source>
</reference>
<dbReference type="Proteomes" id="UP000600026">
    <property type="component" value="Unassembled WGS sequence"/>
</dbReference>
<dbReference type="Pfam" id="PF13302">
    <property type="entry name" value="Acetyltransf_3"/>
    <property type="match status" value="1"/>
</dbReference>
<dbReference type="AlphaFoldDB" id="A0A919GU10"/>
<proteinExistence type="predicted"/>
<feature type="domain" description="N-acetyltransferase" evidence="1">
    <location>
        <begin position="46"/>
        <end position="208"/>
    </location>
</feature>
<evidence type="ECO:0000259" key="1">
    <source>
        <dbReference type="PROSITE" id="PS51186"/>
    </source>
</evidence>
<dbReference type="EMBL" id="BNEE01000004">
    <property type="protein sequence ID" value="GHI83759.1"/>
    <property type="molecule type" value="Genomic_DNA"/>
</dbReference>
<gene>
    <name evidence="2" type="ORF">Sxan_11230</name>
</gene>
<dbReference type="GO" id="GO:0005737">
    <property type="term" value="C:cytoplasm"/>
    <property type="evidence" value="ECO:0007669"/>
    <property type="project" value="TreeGrafter"/>
</dbReference>
<evidence type="ECO:0000313" key="2">
    <source>
        <dbReference type="EMBL" id="GHI83759.1"/>
    </source>
</evidence>
<dbReference type="RefSeq" id="WP_308443073.1">
    <property type="nucleotide sequence ID" value="NZ_BNEE01000004.1"/>
</dbReference>